<keyword evidence="2" id="KW-1185">Reference proteome</keyword>
<dbReference type="Proteomes" id="UP001305414">
    <property type="component" value="Unassembled WGS sequence"/>
</dbReference>
<evidence type="ECO:0000313" key="1">
    <source>
        <dbReference type="EMBL" id="KAK5635032.1"/>
    </source>
</evidence>
<gene>
    <name evidence="1" type="ORF">RRF57_010744</name>
</gene>
<name>A0AAN7Z9P6_9PEZI</name>
<reference evidence="1 2" key="1">
    <citation type="submission" date="2023-10" db="EMBL/GenBank/DDBJ databases">
        <title>Draft genome sequence of Xylaria bambusicola isolate GMP-LS, the root and basal stem rot pathogen of sugarcane in Indonesia.</title>
        <authorList>
            <person name="Selvaraj P."/>
            <person name="Muralishankar V."/>
            <person name="Muruganantham S."/>
            <person name="Sp S."/>
            <person name="Haryani S."/>
            <person name="Lau K.J.X."/>
            <person name="Naqvi N.I."/>
        </authorList>
    </citation>
    <scope>NUCLEOTIDE SEQUENCE [LARGE SCALE GENOMIC DNA]</scope>
    <source>
        <strain evidence="1">GMP-LS</strain>
    </source>
</reference>
<proteinExistence type="predicted"/>
<comment type="caution">
    <text evidence="1">The sequence shown here is derived from an EMBL/GenBank/DDBJ whole genome shotgun (WGS) entry which is preliminary data.</text>
</comment>
<dbReference type="EMBL" id="JAWHQM010000047">
    <property type="protein sequence ID" value="KAK5635032.1"/>
    <property type="molecule type" value="Genomic_DNA"/>
</dbReference>
<sequence length="81" mass="8808">MVLTAPIVLALSEISSTRGMISSLSGIVTEAPPKSGERIRSRTSFATSVSKREYSCGKPVWWKRALCKAGDRDNDIGLPNR</sequence>
<dbReference type="AlphaFoldDB" id="A0AAN7Z9P6"/>
<accession>A0AAN7Z9P6</accession>
<organism evidence="1 2">
    <name type="scientific">Xylaria bambusicola</name>
    <dbReference type="NCBI Taxonomy" id="326684"/>
    <lineage>
        <taxon>Eukaryota</taxon>
        <taxon>Fungi</taxon>
        <taxon>Dikarya</taxon>
        <taxon>Ascomycota</taxon>
        <taxon>Pezizomycotina</taxon>
        <taxon>Sordariomycetes</taxon>
        <taxon>Xylariomycetidae</taxon>
        <taxon>Xylariales</taxon>
        <taxon>Xylariaceae</taxon>
        <taxon>Xylaria</taxon>
    </lineage>
</organism>
<evidence type="ECO:0000313" key="2">
    <source>
        <dbReference type="Proteomes" id="UP001305414"/>
    </source>
</evidence>
<protein>
    <submittedName>
        <fullName evidence="1">Uncharacterized protein</fullName>
    </submittedName>
</protein>